<gene>
    <name evidence="1" type="ORF">MUY27_02600</name>
</gene>
<dbReference type="RefSeq" id="WP_245128409.1">
    <property type="nucleotide sequence ID" value="NZ_JALJEJ010000001.1"/>
</dbReference>
<name>A0A9X1X0W3_9SPHI</name>
<dbReference type="AlphaFoldDB" id="A0A9X1X0W3"/>
<evidence type="ECO:0000313" key="2">
    <source>
        <dbReference type="Proteomes" id="UP001139450"/>
    </source>
</evidence>
<reference evidence="1" key="1">
    <citation type="submission" date="2022-04" db="EMBL/GenBank/DDBJ databases">
        <title>Mucilaginibacter sp. RS28 isolated from freshwater.</title>
        <authorList>
            <person name="Ko S.-R."/>
        </authorList>
    </citation>
    <scope>NUCLEOTIDE SEQUENCE</scope>
    <source>
        <strain evidence="1">RS28</strain>
    </source>
</reference>
<sequence>MIRKYLKKQLLTRWNLARVLRLLISSTVIYLSFEERNWLFFMLGIITLYQALSNTGCTAGACAIPNRTSRKQRL</sequence>
<organism evidence="1 2">
    <name type="scientific">Mucilaginibacter straminoryzae</name>
    <dbReference type="NCBI Taxonomy" id="2932774"/>
    <lineage>
        <taxon>Bacteria</taxon>
        <taxon>Pseudomonadati</taxon>
        <taxon>Bacteroidota</taxon>
        <taxon>Sphingobacteriia</taxon>
        <taxon>Sphingobacteriales</taxon>
        <taxon>Sphingobacteriaceae</taxon>
        <taxon>Mucilaginibacter</taxon>
    </lineage>
</organism>
<proteinExistence type="predicted"/>
<comment type="caution">
    <text evidence="1">The sequence shown here is derived from an EMBL/GenBank/DDBJ whole genome shotgun (WGS) entry which is preliminary data.</text>
</comment>
<dbReference type="EMBL" id="JALJEJ010000001">
    <property type="protein sequence ID" value="MCJ8208581.1"/>
    <property type="molecule type" value="Genomic_DNA"/>
</dbReference>
<evidence type="ECO:0000313" key="1">
    <source>
        <dbReference type="EMBL" id="MCJ8208581.1"/>
    </source>
</evidence>
<accession>A0A9X1X0W3</accession>
<protein>
    <recommendedName>
        <fullName evidence="3">DUF2892 domain-containing protein</fullName>
    </recommendedName>
</protein>
<dbReference type="Proteomes" id="UP001139450">
    <property type="component" value="Unassembled WGS sequence"/>
</dbReference>
<evidence type="ECO:0008006" key="3">
    <source>
        <dbReference type="Google" id="ProtNLM"/>
    </source>
</evidence>
<keyword evidence="2" id="KW-1185">Reference proteome</keyword>